<dbReference type="InterPro" id="IPR000182">
    <property type="entry name" value="GNAT_dom"/>
</dbReference>
<feature type="domain" description="N-acetyltransferase" evidence="1">
    <location>
        <begin position="24"/>
        <end position="186"/>
    </location>
</feature>
<evidence type="ECO:0000259" key="1">
    <source>
        <dbReference type="PROSITE" id="PS51186"/>
    </source>
</evidence>
<dbReference type="InterPro" id="IPR016181">
    <property type="entry name" value="Acyl_CoA_acyltransferase"/>
</dbReference>
<sequence>MSSQYIGSSADMEYKKIISETERLILRRFTKGDVDDLFEYLSDKEVVKYEPYHTLTFDETKKDLDMRIGTDEMIAVELKNSNKMIGNVYMGKRDFEAIEIGFVFNRKYWGHGYATESCRALIQQAFNNGVHRIYAECDPNNKRSWKLLENLDFKREAHFRKNVYFWVDENGKAIWKDTYVYAKLNDNT</sequence>
<dbReference type="PANTHER" id="PTHR43792">
    <property type="entry name" value="GNAT FAMILY, PUTATIVE (AFU_ORTHOLOGUE AFUA_3G00765)-RELATED-RELATED"/>
    <property type="match status" value="1"/>
</dbReference>
<dbReference type="EMBL" id="JAPFFF010000002">
    <property type="protein sequence ID" value="KAK8896693.1"/>
    <property type="molecule type" value="Genomic_DNA"/>
</dbReference>
<keyword evidence="3" id="KW-1185">Reference proteome</keyword>
<reference evidence="2 3" key="1">
    <citation type="submission" date="2024-04" db="EMBL/GenBank/DDBJ databases">
        <title>Tritrichomonas musculus Genome.</title>
        <authorList>
            <person name="Alves-Ferreira E."/>
            <person name="Grigg M."/>
            <person name="Lorenzi H."/>
            <person name="Galac M."/>
        </authorList>
    </citation>
    <scope>NUCLEOTIDE SEQUENCE [LARGE SCALE GENOMIC DNA]</scope>
    <source>
        <strain evidence="2 3">EAF2021</strain>
    </source>
</reference>
<name>A0ABR2KZZ9_9EUKA</name>
<protein>
    <recommendedName>
        <fullName evidence="1">N-acetyltransferase domain-containing protein</fullName>
    </recommendedName>
</protein>
<dbReference type="InterPro" id="IPR051531">
    <property type="entry name" value="N-acetyltransferase"/>
</dbReference>
<dbReference type="PROSITE" id="PS51186">
    <property type="entry name" value="GNAT"/>
    <property type="match status" value="1"/>
</dbReference>
<organism evidence="2 3">
    <name type="scientific">Tritrichomonas musculus</name>
    <dbReference type="NCBI Taxonomy" id="1915356"/>
    <lineage>
        <taxon>Eukaryota</taxon>
        <taxon>Metamonada</taxon>
        <taxon>Parabasalia</taxon>
        <taxon>Tritrichomonadida</taxon>
        <taxon>Tritrichomonadidae</taxon>
        <taxon>Tritrichomonas</taxon>
    </lineage>
</organism>
<comment type="caution">
    <text evidence="2">The sequence shown here is derived from an EMBL/GenBank/DDBJ whole genome shotgun (WGS) entry which is preliminary data.</text>
</comment>
<gene>
    <name evidence="2" type="ORF">M9Y10_014608</name>
</gene>
<accession>A0ABR2KZZ9</accession>
<evidence type="ECO:0000313" key="2">
    <source>
        <dbReference type="EMBL" id="KAK8896693.1"/>
    </source>
</evidence>
<dbReference type="Proteomes" id="UP001470230">
    <property type="component" value="Unassembled WGS sequence"/>
</dbReference>
<dbReference type="Gene3D" id="3.40.630.30">
    <property type="match status" value="1"/>
</dbReference>
<dbReference type="Pfam" id="PF13302">
    <property type="entry name" value="Acetyltransf_3"/>
    <property type="match status" value="1"/>
</dbReference>
<proteinExistence type="predicted"/>
<dbReference type="PANTHER" id="PTHR43792:SF1">
    <property type="entry name" value="N-ACETYLTRANSFERASE DOMAIN-CONTAINING PROTEIN"/>
    <property type="match status" value="1"/>
</dbReference>
<evidence type="ECO:0000313" key="3">
    <source>
        <dbReference type="Proteomes" id="UP001470230"/>
    </source>
</evidence>
<dbReference type="SUPFAM" id="SSF55729">
    <property type="entry name" value="Acyl-CoA N-acyltransferases (Nat)"/>
    <property type="match status" value="1"/>
</dbReference>